<dbReference type="AlphaFoldDB" id="D5RJG2"/>
<keyword evidence="5" id="KW-0560">Oxidoreductase</keyword>
<dbReference type="InterPro" id="IPR001128">
    <property type="entry name" value="Cyt_P450"/>
</dbReference>
<evidence type="ECO:0000256" key="2">
    <source>
        <dbReference type="ARBA" id="ARBA00010617"/>
    </source>
</evidence>
<dbReference type="Gene3D" id="1.10.630.10">
    <property type="entry name" value="Cytochrome P450"/>
    <property type="match status" value="1"/>
</dbReference>
<evidence type="ECO:0000256" key="7">
    <source>
        <dbReference type="ARBA" id="ARBA00023033"/>
    </source>
</evidence>
<dbReference type="GO" id="GO:0016125">
    <property type="term" value="P:sterol metabolic process"/>
    <property type="evidence" value="ECO:0007669"/>
    <property type="project" value="TreeGrafter"/>
</dbReference>
<keyword evidence="9" id="KW-1185">Reference proteome</keyword>
<dbReference type="Proteomes" id="UP000005324">
    <property type="component" value="Unassembled WGS sequence"/>
</dbReference>
<keyword evidence="3" id="KW-0349">Heme</keyword>
<dbReference type="EMBL" id="ADVL01000204">
    <property type="protein sequence ID" value="EFH12554.1"/>
    <property type="molecule type" value="Genomic_DNA"/>
</dbReference>
<evidence type="ECO:0000256" key="3">
    <source>
        <dbReference type="ARBA" id="ARBA00022617"/>
    </source>
</evidence>
<evidence type="ECO:0000313" key="8">
    <source>
        <dbReference type="EMBL" id="EFH12554.1"/>
    </source>
</evidence>
<evidence type="ECO:0000256" key="1">
    <source>
        <dbReference type="ARBA" id="ARBA00001971"/>
    </source>
</evidence>
<evidence type="ECO:0000313" key="9">
    <source>
        <dbReference type="Proteomes" id="UP000005324"/>
    </source>
</evidence>
<keyword evidence="7" id="KW-0503">Monooxygenase</keyword>
<name>D5RJG2_9PROT</name>
<comment type="cofactor">
    <cofactor evidence="1">
        <name>heme</name>
        <dbReference type="ChEBI" id="CHEBI:30413"/>
    </cofactor>
</comment>
<dbReference type="SMR" id="D5RJG2"/>
<dbReference type="GO" id="GO:0016705">
    <property type="term" value="F:oxidoreductase activity, acting on paired donors, with incorporation or reduction of molecular oxygen"/>
    <property type="evidence" value="ECO:0007669"/>
    <property type="project" value="InterPro"/>
</dbReference>
<evidence type="ECO:0000256" key="5">
    <source>
        <dbReference type="ARBA" id="ARBA00023002"/>
    </source>
</evidence>
<accession>D5RJG2</accession>
<dbReference type="PANTHER" id="PTHR24286">
    <property type="entry name" value="CYTOCHROME P450 26"/>
    <property type="match status" value="1"/>
</dbReference>
<evidence type="ECO:0008006" key="10">
    <source>
        <dbReference type="Google" id="ProtNLM"/>
    </source>
</evidence>
<evidence type="ECO:0000256" key="6">
    <source>
        <dbReference type="ARBA" id="ARBA00023004"/>
    </source>
</evidence>
<organism evidence="8 9">
    <name type="scientific">Pseudoroseomonas cervicalis ATCC 49957</name>
    <dbReference type="NCBI Taxonomy" id="525371"/>
    <lineage>
        <taxon>Bacteria</taxon>
        <taxon>Pseudomonadati</taxon>
        <taxon>Pseudomonadota</taxon>
        <taxon>Alphaproteobacteria</taxon>
        <taxon>Acetobacterales</taxon>
        <taxon>Roseomonadaceae</taxon>
        <taxon>Roseomonas</taxon>
    </lineage>
</organism>
<dbReference type="GO" id="GO:0005506">
    <property type="term" value="F:iron ion binding"/>
    <property type="evidence" value="ECO:0007669"/>
    <property type="project" value="InterPro"/>
</dbReference>
<dbReference type="Pfam" id="PF00067">
    <property type="entry name" value="p450"/>
    <property type="match status" value="1"/>
</dbReference>
<reference evidence="8 9" key="1">
    <citation type="submission" date="2010-04" db="EMBL/GenBank/DDBJ databases">
        <authorList>
            <person name="Qin X."/>
            <person name="Bachman B."/>
            <person name="Battles P."/>
            <person name="Bell A."/>
            <person name="Bess C."/>
            <person name="Bickham C."/>
            <person name="Chaboub L."/>
            <person name="Chen D."/>
            <person name="Coyle M."/>
            <person name="Deiros D.R."/>
            <person name="Dinh H."/>
            <person name="Forbes L."/>
            <person name="Fowler G."/>
            <person name="Francisco L."/>
            <person name="Fu Q."/>
            <person name="Gubbala S."/>
            <person name="Hale W."/>
            <person name="Han Y."/>
            <person name="Hemphill L."/>
            <person name="Highlander S.K."/>
            <person name="Hirani K."/>
            <person name="Hogues M."/>
            <person name="Jackson L."/>
            <person name="Jakkamsetti A."/>
            <person name="Javaid M."/>
            <person name="Jiang H."/>
            <person name="Korchina V."/>
            <person name="Kovar C."/>
            <person name="Lara F."/>
            <person name="Lee S."/>
            <person name="Mata R."/>
            <person name="Mathew T."/>
            <person name="Moen C."/>
            <person name="Morales K."/>
            <person name="Munidasa M."/>
            <person name="Nazareth L."/>
            <person name="Ngo R."/>
            <person name="Nguyen L."/>
            <person name="Okwuonu G."/>
            <person name="Ongeri F."/>
            <person name="Patil S."/>
            <person name="Petrosino J."/>
            <person name="Pham C."/>
            <person name="Pham P."/>
            <person name="Pu L.-L."/>
            <person name="Puazo M."/>
            <person name="Raj R."/>
            <person name="Reid J."/>
            <person name="Rouhana J."/>
            <person name="Saada N."/>
            <person name="Shang Y."/>
            <person name="Simmons D."/>
            <person name="Thornton R."/>
            <person name="Warren J."/>
            <person name="Weissenberger G."/>
            <person name="Zhang J."/>
            <person name="Zhang L."/>
            <person name="Zhou C."/>
            <person name="Zhu D."/>
            <person name="Muzny D."/>
            <person name="Worley K."/>
            <person name="Gibbs R."/>
        </authorList>
    </citation>
    <scope>NUCLEOTIDE SEQUENCE [LARGE SCALE GENOMIC DNA]</scope>
    <source>
        <strain evidence="8 9">ATCC 49957</strain>
    </source>
</reference>
<comment type="caution">
    <text evidence="8">The sequence shown here is derived from an EMBL/GenBank/DDBJ whole genome shotgun (WGS) entry which is preliminary data.</text>
</comment>
<dbReference type="SUPFAM" id="SSF48264">
    <property type="entry name" value="Cytochrome P450"/>
    <property type="match status" value="1"/>
</dbReference>
<keyword evidence="6" id="KW-0408">Iron</keyword>
<dbReference type="GO" id="GO:0020037">
    <property type="term" value="F:heme binding"/>
    <property type="evidence" value="ECO:0007669"/>
    <property type="project" value="InterPro"/>
</dbReference>
<proteinExistence type="inferred from homology"/>
<dbReference type="PANTHER" id="PTHR24286:SF24">
    <property type="entry name" value="LANOSTEROL 14-ALPHA DEMETHYLASE"/>
    <property type="match status" value="1"/>
</dbReference>
<sequence>MRDIPQDPALDASLALLEEGYRFIGDRCDRFGSDIFAARIMLTKAIFLRGAEAASMFYTPGRFTRVGAMPQTVLRLLQDKGSVQMLDGAAHRHRRAAFLSLMDEPSLRRATTLLEQHWRGALPGWSAAGEIVLLEAMSPVLTRTACDWAGLRLPEEEIQPLATELAAMVSEAGRIGPRQWRALRLRRRAERRVAKAMLAQRASGDVAPGSALEAFLQHRDLKGEPLPPEVLAVEMLNILRPILAVGRYMVFAALALHDHPAWRARFASGDETELPHFVQEVRRFYPFFPAIGGRVRECFTWRGHDFTAGDWVLLDLYGTNHDARLWPEPERFRPERFRNWSGDANSLIPQGAGDRIAGHRCPGEDLTILLVMQAVRLLSRMRCVLPPQDLSIDLATMPASPASGLVLGEISPELPPLRLTLHAGAHNAA</sequence>
<keyword evidence="4" id="KW-0479">Metal-binding</keyword>
<dbReference type="GO" id="GO:0004497">
    <property type="term" value="F:monooxygenase activity"/>
    <property type="evidence" value="ECO:0007669"/>
    <property type="project" value="UniProtKB-KW"/>
</dbReference>
<comment type="similarity">
    <text evidence="2">Belongs to the cytochrome P450 family.</text>
</comment>
<dbReference type="OrthoDB" id="9764248at2"/>
<protein>
    <recommendedName>
        <fullName evidence="10">Fatty-acid peroxygenase</fullName>
    </recommendedName>
</protein>
<evidence type="ECO:0000256" key="4">
    <source>
        <dbReference type="ARBA" id="ARBA00022723"/>
    </source>
</evidence>
<gene>
    <name evidence="8" type="ORF">HMPREF0731_1222</name>
</gene>
<dbReference type="HOGENOM" id="CLU_037319_0_0_5"/>
<dbReference type="InterPro" id="IPR036396">
    <property type="entry name" value="Cyt_P450_sf"/>
</dbReference>
<dbReference type="CDD" id="cd11067">
    <property type="entry name" value="CYP152"/>
    <property type="match status" value="1"/>
</dbReference>